<sequence>MSGQFVGPGWNGQTPSMDVNYELNLYISAQGEQISPLGEHISALGEQISVLGEQILALGEQISALGEQISAQGEQISALNHKINSIKQELQIAKEKAAKTESMNAVYHFVHSVQQILCCCLNIDEPWSITITQALKLGMTNWPAVKTALKREDVSEECLLQTIKKIKNE</sequence>
<dbReference type="Gene3D" id="1.20.5.340">
    <property type="match status" value="1"/>
</dbReference>
<name>A0ABY7C906_9BASI</name>
<proteinExistence type="predicted"/>
<gene>
    <name evidence="2" type="ORF">PtA15_1A734</name>
</gene>
<dbReference type="SUPFAM" id="SSF144266">
    <property type="entry name" value="MPN010-like"/>
    <property type="match status" value="1"/>
</dbReference>
<dbReference type="RefSeq" id="XP_053016948.1">
    <property type="nucleotide sequence ID" value="XM_053165792.1"/>
</dbReference>
<evidence type="ECO:0000313" key="3">
    <source>
        <dbReference type="Proteomes" id="UP001164743"/>
    </source>
</evidence>
<evidence type="ECO:0008006" key="4">
    <source>
        <dbReference type="Google" id="ProtNLM"/>
    </source>
</evidence>
<keyword evidence="1" id="KW-0175">Coiled coil</keyword>
<dbReference type="EMBL" id="CP110421">
    <property type="protein sequence ID" value="WAQ81393.1"/>
    <property type="molecule type" value="Genomic_DNA"/>
</dbReference>
<dbReference type="Proteomes" id="UP001164743">
    <property type="component" value="Chromosome 1A"/>
</dbReference>
<evidence type="ECO:0000256" key="1">
    <source>
        <dbReference type="SAM" id="Coils"/>
    </source>
</evidence>
<evidence type="ECO:0000313" key="2">
    <source>
        <dbReference type="EMBL" id="WAQ81393.1"/>
    </source>
</evidence>
<keyword evidence="3" id="KW-1185">Reference proteome</keyword>
<accession>A0ABY7C906</accession>
<protein>
    <recommendedName>
        <fullName evidence="4">t-SNARE coiled-coil homology domain-containing protein</fullName>
    </recommendedName>
</protein>
<reference evidence="2" key="1">
    <citation type="submission" date="2022-10" db="EMBL/GenBank/DDBJ databases">
        <title>Puccinia triticina Genome sequencing and assembly.</title>
        <authorList>
            <person name="Li C."/>
        </authorList>
    </citation>
    <scope>NUCLEOTIDE SEQUENCE</scope>
    <source>
        <strain evidence="2">Pt15</strain>
    </source>
</reference>
<feature type="coiled-coil region" evidence="1">
    <location>
        <begin position="76"/>
        <end position="103"/>
    </location>
</feature>
<organism evidence="2 3">
    <name type="scientific">Puccinia triticina</name>
    <dbReference type="NCBI Taxonomy" id="208348"/>
    <lineage>
        <taxon>Eukaryota</taxon>
        <taxon>Fungi</taxon>
        <taxon>Dikarya</taxon>
        <taxon>Basidiomycota</taxon>
        <taxon>Pucciniomycotina</taxon>
        <taxon>Pucciniomycetes</taxon>
        <taxon>Pucciniales</taxon>
        <taxon>Pucciniaceae</taxon>
        <taxon>Puccinia</taxon>
    </lineage>
</organism>
<dbReference type="GeneID" id="77806687"/>